<dbReference type="SMART" id="SM00355">
    <property type="entry name" value="ZnF_C2H2"/>
    <property type="match status" value="1"/>
</dbReference>
<dbReference type="Pfam" id="PF14441">
    <property type="entry name" value="OTT_1508_deam"/>
    <property type="match status" value="1"/>
</dbReference>
<feature type="compositionally biased region" description="Basic and acidic residues" evidence="2">
    <location>
        <begin position="264"/>
        <end position="277"/>
    </location>
</feature>
<dbReference type="GO" id="GO:0008270">
    <property type="term" value="F:zinc ion binding"/>
    <property type="evidence" value="ECO:0007669"/>
    <property type="project" value="UniProtKB-KW"/>
</dbReference>
<sequence length="333" mass="37563">MQGETGGLVKERAPRARCLECAAPNAGRAPSHHQSSSRVSTSCGVLFPCEVPLAELFHGPATYFIPSSVAPRRSVRNKSLTAESIVGRMTRKQGHIQELRSFAEDLQVFDLNGRTRKQYQRSSFSTVVHSEVSLLNWLEWNGGTDPSRFFHGWAYIGTREPTCRLCSYYFQGHPSTVEYRSSHGNLYASWRLPDVLRRQGSAAVQARTPMYDRILQRVRQDATDMLRCKVRPSYKGHDSNTFSATVGLKEHWTAVDGLDYFPPLHKDTGPAEVDRGAAGDSATSQQAGHQTRQTKSTKQRHRATWQCPLCPKRFTRGYNLRSHTRNHSGERPF</sequence>
<evidence type="ECO:0000313" key="5">
    <source>
        <dbReference type="Proteomes" id="UP000078240"/>
    </source>
</evidence>
<keyword evidence="1" id="KW-0862">Zinc</keyword>
<feature type="region of interest" description="Disordered" evidence="2">
    <location>
        <begin position="263"/>
        <end position="303"/>
    </location>
</feature>
<comment type="caution">
    <text evidence="4">The sequence shown here is derived from an EMBL/GenBank/DDBJ whole genome shotgun (WGS) entry which is preliminary data.</text>
</comment>
<gene>
    <name evidence="4" type="ORF">VFPBJ_11155</name>
</gene>
<dbReference type="InterPro" id="IPR027796">
    <property type="entry name" value="OTT_1508_deam-like"/>
</dbReference>
<dbReference type="InterPro" id="IPR036236">
    <property type="entry name" value="Znf_C2H2_sf"/>
</dbReference>
<keyword evidence="1" id="KW-0479">Metal-binding</keyword>
<name>A0A179FKQ1_PURLI</name>
<evidence type="ECO:0000313" key="4">
    <source>
        <dbReference type="EMBL" id="OAQ65623.1"/>
    </source>
</evidence>
<proteinExistence type="predicted"/>
<organism evidence="4 5">
    <name type="scientific">Purpureocillium lilacinum</name>
    <name type="common">Paecilomyces lilacinus</name>
    <dbReference type="NCBI Taxonomy" id="33203"/>
    <lineage>
        <taxon>Eukaryota</taxon>
        <taxon>Fungi</taxon>
        <taxon>Dikarya</taxon>
        <taxon>Ascomycota</taxon>
        <taxon>Pezizomycotina</taxon>
        <taxon>Sordariomycetes</taxon>
        <taxon>Hypocreomycetidae</taxon>
        <taxon>Hypocreales</taxon>
        <taxon>Ophiocordycipitaceae</taxon>
        <taxon>Purpureocillium</taxon>
    </lineage>
</organism>
<evidence type="ECO:0000256" key="1">
    <source>
        <dbReference type="PROSITE-ProRule" id="PRU00042"/>
    </source>
</evidence>
<keyword evidence="1" id="KW-0863">Zinc-finger</keyword>
<dbReference type="PROSITE" id="PS50157">
    <property type="entry name" value="ZINC_FINGER_C2H2_2"/>
    <property type="match status" value="1"/>
</dbReference>
<dbReference type="PANTHER" id="PTHR42037">
    <property type="match status" value="1"/>
</dbReference>
<dbReference type="AlphaFoldDB" id="A0A179FKQ1"/>
<accession>A0A179FKQ1</accession>
<reference evidence="4 5" key="1">
    <citation type="submission" date="2016-01" db="EMBL/GenBank/DDBJ databases">
        <title>Biosynthesis of antibiotic leucinostatins and their inhibition on Phytophthora in bio-control Purpureocillium lilacinum.</title>
        <authorList>
            <person name="Wang G."/>
            <person name="Liu Z."/>
            <person name="Lin R."/>
            <person name="Li E."/>
            <person name="Mao Z."/>
            <person name="Ling J."/>
            <person name="Yin W."/>
            <person name="Xie B."/>
        </authorList>
    </citation>
    <scope>NUCLEOTIDE SEQUENCE [LARGE SCALE GENOMIC DNA]</scope>
    <source>
        <strain evidence="4">PLBJ-1</strain>
    </source>
</reference>
<dbReference type="SUPFAM" id="SSF57667">
    <property type="entry name" value="beta-beta-alpha zinc fingers"/>
    <property type="match status" value="1"/>
</dbReference>
<dbReference type="Gene3D" id="3.30.160.60">
    <property type="entry name" value="Classic Zinc Finger"/>
    <property type="match status" value="1"/>
</dbReference>
<feature type="domain" description="C2H2-type" evidence="3">
    <location>
        <begin position="305"/>
        <end position="332"/>
    </location>
</feature>
<dbReference type="EMBL" id="LSBH01000014">
    <property type="protein sequence ID" value="OAQ65623.1"/>
    <property type="molecule type" value="Genomic_DNA"/>
</dbReference>
<feature type="compositionally biased region" description="Polar residues" evidence="2">
    <location>
        <begin position="281"/>
        <end position="294"/>
    </location>
</feature>
<dbReference type="Proteomes" id="UP000078240">
    <property type="component" value="Unassembled WGS sequence"/>
</dbReference>
<protein>
    <submittedName>
        <fullName evidence="4">Deaminase domain-containing protein</fullName>
    </submittedName>
</protein>
<dbReference type="InterPro" id="IPR013087">
    <property type="entry name" value="Znf_C2H2_type"/>
</dbReference>
<dbReference type="PROSITE" id="PS00028">
    <property type="entry name" value="ZINC_FINGER_C2H2_1"/>
    <property type="match status" value="1"/>
</dbReference>
<evidence type="ECO:0000256" key="2">
    <source>
        <dbReference type="SAM" id="MobiDB-lite"/>
    </source>
</evidence>
<evidence type="ECO:0000259" key="3">
    <source>
        <dbReference type="PROSITE" id="PS50157"/>
    </source>
</evidence>
<dbReference type="PANTHER" id="PTHR42037:SF1">
    <property type="match status" value="1"/>
</dbReference>